<name>A0A1R3JWH6_COCAP</name>
<dbReference type="Gramene" id="OMO99131">
    <property type="protein sequence ID" value="OMO99131"/>
    <property type="gene ID" value="CCACVL1_03921"/>
</dbReference>
<keyword evidence="3" id="KW-1185">Reference proteome</keyword>
<evidence type="ECO:0000313" key="2">
    <source>
        <dbReference type="EMBL" id="OMO99131.1"/>
    </source>
</evidence>
<feature type="compositionally biased region" description="Basic residues" evidence="1">
    <location>
        <begin position="1"/>
        <end position="16"/>
    </location>
</feature>
<reference evidence="2 3" key="1">
    <citation type="submission" date="2013-09" db="EMBL/GenBank/DDBJ databases">
        <title>Corchorus capsularis genome sequencing.</title>
        <authorList>
            <person name="Alam M."/>
            <person name="Haque M.S."/>
            <person name="Islam M.S."/>
            <person name="Emdad E.M."/>
            <person name="Islam M.M."/>
            <person name="Ahmed B."/>
            <person name="Halim A."/>
            <person name="Hossen Q.M.M."/>
            <person name="Hossain M.Z."/>
            <person name="Ahmed R."/>
            <person name="Khan M.M."/>
            <person name="Islam R."/>
            <person name="Rashid M.M."/>
            <person name="Khan S.A."/>
            <person name="Rahman M.S."/>
            <person name="Alam M."/>
        </authorList>
    </citation>
    <scope>NUCLEOTIDE SEQUENCE [LARGE SCALE GENOMIC DNA]</scope>
    <source>
        <strain evidence="3">cv. CVL-1</strain>
        <tissue evidence="2">Whole seedling</tissue>
    </source>
</reference>
<evidence type="ECO:0000313" key="3">
    <source>
        <dbReference type="Proteomes" id="UP000188268"/>
    </source>
</evidence>
<protein>
    <submittedName>
        <fullName evidence="2">DNA directed RNA polymerase i, second largest subunit</fullName>
    </submittedName>
</protein>
<organism evidence="2 3">
    <name type="scientific">Corchorus capsularis</name>
    <name type="common">Jute</name>
    <dbReference type="NCBI Taxonomy" id="210143"/>
    <lineage>
        <taxon>Eukaryota</taxon>
        <taxon>Viridiplantae</taxon>
        <taxon>Streptophyta</taxon>
        <taxon>Embryophyta</taxon>
        <taxon>Tracheophyta</taxon>
        <taxon>Spermatophyta</taxon>
        <taxon>Magnoliopsida</taxon>
        <taxon>eudicotyledons</taxon>
        <taxon>Gunneridae</taxon>
        <taxon>Pentapetalae</taxon>
        <taxon>rosids</taxon>
        <taxon>malvids</taxon>
        <taxon>Malvales</taxon>
        <taxon>Malvaceae</taxon>
        <taxon>Grewioideae</taxon>
        <taxon>Apeibeae</taxon>
        <taxon>Corchorus</taxon>
    </lineage>
</organism>
<sequence>MNYRNRRWRNRTRKRSGVSNRNRLETKPILVRTGNSTNRCPIGHFSLQWVQLQSSLYCVADPLDSDGNQGVPESEAAPVETVLKFI</sequence>
<gene>
    <name evidence="2" type="ORF">CCACVL1_03921</name>
</gene>
<proteinExistence type="predicted"/>
<dbReference type="EMBL" id="AWWV01006933">
    <property type="protein sequence ID" value="OMO99131.1"/>
    <property type="molecule type" value="Genomic_DNA"/>
</dbReference>
<dbReference type="Proteomes" id="UP000188268">
    <property type="component" value="Unassembled WGS sequence"/>
</dbReference>
<dbReference type="AlphaFoldDB" id="A0A1R3JWH6"/>
<comment type="caution">
    <text evidence="2">The sequence shown here is derived from an EMBL/GenBank/DDBJ whole genome shotgun (WGS) entry which is preliminary data.</text>
</comment>
<accession>A0A1R3JWH6</accession>
<feature type="region of interest" description="Disordered" evidence="1">
    <location>
        <begin position="1"/>
        <end position="24"/>
    </location>
</feature>
<evidence type="ECO:0000256" key="1">
    <source>
        <dbReference type="SAM" id="MobiDB-lite"/>
    </source>
</evidence>